<sequence length="559" mass="62603">MDDGWWRWLQLNLQNKCGESKQCKCGSARIVGITASKVTNDSNTVGFVVLVHESDKPFTLLQDLGNGEELEVNQEVKNVTKVSVYYWKGDDYFQNPLLLKVDIDCSNTRYYYRYSECELKSKGKNPKFWQYIGPSTSNLTLQVMLDDRNCGRNHAVPLNIKDPEAGTLPSDVNSTCLKTKRKISLVDLQLLTGDEYTIEEYKINGENTKISRATYGTDYIPGINLPHDYKVSKVRMFSYSRSQVPLMLQFVKNGGTEESKWFYSASKDGNNWESVDEEKSEAFYDTGHQPQEALTTTLDDIRCLRDSEITLNLTKDAYTGGKPCCEHHKDEKKVSVKEVPVNHNHQHVPSNNLTVKKHSISSGYSVSAIKYNEGGSGQVKSITLNGLQFPISSHVSVYVLYCGNNPALIYVKGNGQAKWYQKPTGSSSSGNGNEQWEKVELDGITPSSFHNLGCQQWNDFVNVLTDYGYKNLQRCPGTRVIKIVVGGVSGSIIALLGGFETLAFFKYPSKSVIRSIVGMFNKSLDYTPVEQLDGLIFIGTQNSGISAAHLYQNFLRNVV</sequence>
<reference evidence="2 3" key="1">
    <citation type="journal article" date="2012" name="BMC Genomics">
        <title>Comparative genomic analysis and phylogenetic position of Theileria equi.</title>
        <authorList>
            <person name="Kappmeyer L.S."/>
            <person name="Thiagarajan M."/>
            <person name="Herndon D.R."/>
            <person name="Ramsay J.D."/>
            <person name="Caler E."/>
            <person name="Djikeng A."/>
            <person name="Gillespie J.J."/>
            <person name="Lau A.O."/>
            <person name="Roalson E.H."/>
            <person name="Silva J.C."/>
            <person name="Silva M.G."/>
            <person name="Suarez C.E."/>
            <person name="Ueti M.W."/>
            <person name="Nene V.M."/>
            <person name="Mealey R.H."/>
            <person name="Knowles D.P."/>
            <person name="Brayton K.A."/>
        </authorList>
    </citation>
    <scope>NUCLEOTIDE SEQUENCE [LARGE SCALE GENOMIC DNA]</scope>
    <source>
        <strain evidence="2 3">WA</strain>
    </source>
</reference>
<protein>
    <submittedName>
        <fullName evidence="2">Uncharacterized protein</fullName>
    </submittedName>
</protein>
<evidence type="ECO:0000313" key="2">
    <source>
        <dbReference type="EMBL" id="EKX72350.1"/>
    </source>
</evidence>
<organism evidence="2 3">
    <name type="scientific">Theileria equi strain WA</name>
    <dbReference type="NCBI Taxonomy" id="1537102"/>
    <lineage>
        <taxon>Eukaryota</taxon>
        <taxon>Sar</taxon>
        <taxon>Alveolata</taxon>
        <taxon>Apicomplexa</taxon>
        <taxon>Aconoidasida</taxon>
        <taxon>Piroplasmida</taxon>
        <taxon>Theileriidae</taxon>
        <taxon>Theileria</taxon>
    </lineage>
</organism>
<feature type="transmembrane region" description="Helical" evidence="1">
    <location>
        <begin position="483"/>
        <end position="505"/>
    </location>
</feature>
<dbReference type="KEGG" id="beq:BEWA_048170"/>
<dbReference type="Proteomes" id="UP000031512">
    <property type="component" value="Unassembled WGS sequence"/>
</dbReference>
<keyword evidence="1" id="KW-1133">Transmembrane helix</keyword>
<comment type="caution">
    <text evidence="2">The sequence shown here is derived from an EMBL/GenBank/DDBJ whole genome shotgun (WGS) entry which is preliminary data.</text>
</comment>
<name>L1LAP5_THEEQ</name>
<keyword evidence="3" id="KW-1185">Reference proteome</keyword>
<evidence type="ECO:0000313" key="3">
    <source>
        <dbReference type="Proteomes" id="UP000031512"/>
    </source>
</evidence>
<proteinExistence type="predicted"/>
<accession>L1LAP5</accession>
<dbReference type="AlphaFoldDB" id="L1LAP5"/>
<dbReference type="VEuPathDB" id="PiroplasmaDB:BEWA_048170"/>
<evidence type="ECO:0000256" key="1">
    <source>
        <dbReference type="SAM" id="Phobius"/>
    </source>
</evidence>
<dbReference type="RefSeq" id="XP_004831802.1">
    <property type="nucleotide sequence ID" value="XM_004831745.1"/>
</dbReference>
<gene>
    <name evidence="2" type="ORF">BEWA_048170</name>
</gene>
<dbReference type="EMBL" id="ACOU01000007">
    <property type="protein sequence ID" value="EKX72350.1"/>
    <property type="molecule type" value="Genomic_DNA"/>
</dbReference>
<dbReference type="GeneID" id="15805026"/>
<keyword evidence="1" id="KW-0812">Transmembrane</keyword>
<keyword evidence="1" id="KW-0472">Membrane</keyword>